<sequence>MEHLLESVGLIQNDVLLPGFIFGVVHVGLVILGFYTGWSINRFLKNVTKGYIAGIIGASLAHVIADLVAAIIDPTMRARTAGIVLGGLLPLLLIPILEKYVTKSKSHIMIGDHEDIEKDLKDEHHH</sequence>
<reference evidence="2" key="1">
    <citation type="submission" date="2018-05" db="EMBL/GenBank/DDBJ databases">
        <authorList>
            <person name="Lanie J.A."/>
            <person name="Ng W.-L."/>
            <person name="Kazmierczak K.M."/>
            <person name="Andrzejewski T.M."/>
            <person name="Davidsen T.M."/>
            <person name="Wayne K.J."/>
            <person name="Tettelin H."/>
            <person name="Glass J.I."/>
            <person name="Rusch D."/>
            <person name="Podicherti R."/>
            <person name="Tsui H.-C.T."/>
            <person name="Winkler M.E."/>
        </authorList>
    </citation>
    <scope>NUCLEOTIDE SEQUENCE</scope>
</reference>
<keyword evidence="1" id="KW-0812">Transmembrane</keyword>
<feature type="transmembrane region" description="Helical" evidence="1">
    <location>
        <begin position="50"/>
        <end position="72"/>
    </location>
</feature>
<evidence type="ECO:0000313" key="2">
    <source>
        <dbReference type="EMBL" id="SVA05486.1"/>
    </source>
</evidence>
<feature type="transmembrane region" description="Helical" evidence="1">
    <location>
        <begin position="15"/>
        <end position="38"/>
    </location>
</feature>
<accession>A0A381SNB1</accession>
<gene>
    <name evidence="2" type="ORF">METZ01_LOCUS58340</name>
</gene>
<keyword evidence="1" id="KW-1133">Transmembrane helix</keyword>
<name>A0A381SNB1_9ZZZZ</name>
<keyword evidence="1" id="KW-0472">Membrane</keyword>
<organism evidence="2">
    <name type="scientific">marine metagenome</name>
    <dbReference type="NCBI Taxonomy" id="408172"/>
    <lineage>
        <taxon>unclassified sequences</taxon>
        <taxon>metagenomes</taxon>
        <taxon>ecological metagenomes</taxon>
    </lineage>
</organism>
<proteinExistence type="predicted"/>
<dbReference type="AlphaFoldDB" id="A0A381SNB1"/>
<feature type="transmembrane region" description="Helical" evidence="1">
    <location>
        <begin position="78"/>
        <end position="97"/>
    </location>
</feature>
<evidence type="ECO:0000256" key="1">
    <source>
        <dbReference type="SAM" id="Phobius"/>
    </source>
</evidence>
<protein>
    <submittedName>
        <fullName evidence="2">Uncharacterized protein</fullName>
    </submittedName>
</protein>
<dbReference type="EMBL" id="UINC01003344">
    <property type="protein sequence ID" value="SVA05486.1"/>
    <property type="molecule type" value="Genomic_DNA"/>
</dbReference>